<feature type="signal peptide" evidence="2">
    <location>
        <begin position="1"/>
        <end position="23"/>
    </location>
</feature>
<evidence type="ECO:0000256" key="1">
    <source>
        <dbReference type="SAM" id="Phobius"/>
    </source>
</evidence>
<name>A0A4Q1C3N6_9BACT</name>
<feature type="transmembrane region" description="Helical" evidence="1">
    <location>
        <begin position="176"/>
        <end position="209"/>
    </location>
</feature>
<gene>
    <name evidence="3" type="ORF">ESB00_14315</name>
</gene>
<keyword evidence="1" id="KW-0812">Transmembrane</keyword>
<keyword evidence="1" id="KW-1133">Transmembrane helix</keyword>
<feature type="chain" id="PRO_5020692120" description="Glycosyltransferase RgtA/B/C/D-like domain-containing protein" evidence="2">
    <location>
        <begin position="24"/>
        <end position="532"/>
    </location>
</feature>
<feature type="transmembrane region" description="Helical" evidence="1">
    <location>
        <begin position="310"/>
        <end position="331"/>
    </location>
</feature>
<keyword evidence="1" id="KW-0472">Membrane</keyword>
<comment type="caution">
    <text evidence="3">The sequence shown here is derived from an EMBL/GenBank/DDBJ whole genome shotgun (WGS) entry which is preliminary data.</text>
</comment>
<feature type="transmembrane region" description="Helical" evidence="1">
    <location>
        <begin position="78"/>
        <end position="104"/>
    </location>
</feature>
<feature type="transmembrane region" description="Helical" evidence="1">
    <location>
        <begin position="279"/>
        <end position="298"/>
    </location>
</feature>
<feature type="transmembrane region" description="Helical" evidence="1">
    <location>
        <begin position="116"/>
        <end position="133"/>
    </location>
</feature>
<evidence type="ECO:0000313" key="3">
    <source>
        <dbReference type="EMBL" id="RXK52883.1"/>
    </source>
</evidence>
<feature type="transmembrane region" description="Helical" evidence="1">
    <location>
        <begin position="364"/>
        <end position="381"/>
    </location>
</feature>
<accession>A0A4Q1C3N6</accession>
<dbReference type="Proteomes" id="UP000290218">
    <property type="component" value="Unassembled WGS sequence"/>
</dbReference>
<sequence>MPKAITRLLWLAALAVVAVQAMALATRYFQPWLDGDYLLAERFAADVVAGVYPLSGWTLSSSPYLFPDFALSIAWRTLLGLGGVPLLPFYVVLSYTALALLAGWSLQRVGGPDGQGWLHGALLVNAVLAWQGTADHDRWLWWLGLPNMHGGAVLLGLAQTALWLGPPMEAPSRNRFIVATGLLFLGLASDTLLFTQFIVPLGAALFVCAPAPRWQSPRLMAFAKAVGVAVVLVIGLRLTLHLLHWGHYPAVVRYAPTPSALVQTGGQLLADLAGPVRRAVPGFLVTGLFALILSAWLSRRSGVTGAQRQAGWLAVFCLLSTLALPVLAVYWRNPQHGRYLLPCLVIPLWWLFTLLPLAKLRSPVGAGIVSVLLLGLVGWRAPQIDFAQWGWPYPEPVAELDRFFPQEDHANGLAEYWTATSLNATSHRIRLNQVRPDGRVQFWGNNAFHHFTMETPGATAPLHPRRYSFIIANSLDPVALRTKYGEPARIANLSGYEIWLYDSAGSRRISALVDAEVRAFLGVRPGTERIAR</sequence>
<feature type="transmembrane region" description="Helical" evidence="1">
    <location>
        <begin position="47"/>
        <end position="66"/>
    </location>
</feature>
<reference evidence="3 4" key="1">
    <citation type="submission" date="2019-01" db="EMBL/GenBank/DDBJ databases">
        <title>Lacunisphaera sp. strain TWA-58.</title>
        <authorList>
            <person name="Chen W.-M."/>
        </authorList>
    </citation>
    <scope>NUCLEOTIDE SEQUENCE [LARGE SCALE GENOMIC DNA]</scope>
    <source>
        <strain evidence="3 4">TWA-58</strain>
    </source>
</reference>
<feature type="transmembrane region" description="Helical" evidence="1">
    <location>
        <begin position="221"/>
        <end position="240"/>
    </location>
</feature>
<keyword evidence="2" id="KW-0732">Signal</keyword>
<evidence type="ECO:0000313" key="4">
    <source>
        <dbReference type="Proteomes" id="UP000290218"/>
    </source>
</evidence>
<feature type="transmembrane region" description="Helical" evidence="1">
    <location>
        <begin position="140"/>
        <end position="164"/>
    </location>
</feature>
<dbReference type="EMBL" id="SDHX01000002">
    <property type="protein sequence ID" value="RXK52883.1"/>
    <property type="molecule type" value="Genomic_DNA"/>
</dbReference>
<evidence type="ECO:0000256" key="2">
    <source>
        <dbReference type="SAM" id="SignalP"/>
    </source>
</evidence>
<organism evidence="3 4">
    <name type="scientific">Oleiharenicola lentus</name>
    <dbReference type="NCBI Taxonomy" id="2508720"/>
    <lineage>
        <taxon>Bacteria</taxon>
        <taxon>Pseudomonadati</taxon>
        <taxon>Verrucomicrobiota</taxon>
        <taxon>Opitutia</taxon>
        <taxon>Opitutales</taxon>
        <taxon>Opitutaceae</taxon>
        <taxon>Oleiharenicola</taxon>
    </lineage>
</organism>
<dbReference type="OrthoDB" id="314613at2"/>
<proteinExistence type="predicted"/>
<dbReference type="RefSeq" id="WP_129048473.1">
    <property type="nucleotide sequence ID" value="NZ_SDHX01000002.1"/>
</dbReference>
<dbReference type="AlphaFoldDB" id="A0A4Q1C3N6"/>
<evidence type="ECO:0008006" key="5">
    <source>
        <dbReference type="Google" id="ProtNLM"/>
    </source>
</evidence>
<protein>
    <recommendedName>
        <fullName evidence="5">Glycosyltransferase RgtA/B/C/D-like domain-containing protein</fullName>
    </recommendedName>
</protein>
<keyword evidence="4" id="KW-1185">Reference proteome</keyword>